<proteinExistence type="predicted"/>
<organism evidence="1 2">
    <name type="scientific">Klebsiella pneumoniae</name>
    <dbReference type="NCBI Taxonomy" id="573"/>
    <lineage>
        <taxon>Bacteria</taxon>
        <taxon>Pseudomonadati</taxon>
        <taxon>Pseudomonadota</taxon>
        <taxon>Gammaproteobacteria</taxon>
        <taxon>Enterobacterales</taxon>
        <taxon>Enterobacteriaceae</taxon>
        <taxon>Klebsiella/Raoultella group</taxon>
        <taxon>Klebsiella</taxon>
        <taxon>Klebsiella pneumoniae complex</taxon>
    </lineage>
</organism>
<dbReference type="Pfam" id="PF11739">
    <property type="entry name" value="YdbH-like"/>
    <property type="match status" value="1"/>
</dbReference>
<dbReference type="Proteomes" id="UP000255099">
    <property type="component" value="Unassembled WGS sequence"/>
</dbReference>
<evidence type="ECO:0008006" key="3">
    <source>
        <dbReference type="Google" id="ProtNLM"/>
    </source>
</evidence>
<gene>
    <name evidence="1" type="ORF">NCTC9637_03914</name>
</gene>
<dbReference type="InterPro" id="IPR021730">
    <property type="entry name" value="YdbH"/>
</dbReference>
<evidence type="ECO:0000313" key="2">
    <source>
        <dbReference type="Proteomes" id="UP000255099"/>
    </source>
</evidence>
<evidence type="ECO:0000313" key="1">
    <source>
        <dbReference type="EMBL" id="STT48966.1"/>
    </source>
</evidence>
<sequence length="131" mass="14279">MRVSTPRLTLEQPIRWLRDAEHPRLTGALSLDAAKTTFSGGSYLPASTLKFALDGRDPTWFQFTGALHAEAIGPVRLSGRWDGERLRGQAWWPKQSLTVFQPLGAAGLEDEPARRQSLRAGGLLGGSRAGI</sequence>
<protein>
    <recommendedName>
        <fullName evidence="3">AsmA family protein</fullName>
    </recommendedName>
</protein>
<reference evidence="1 2" key="1">
    <citation type="submission" date="2018-06" db="EMBL/GenBank/DDBJ databases">
        <authorList>
            <consortium name="Pathogen Informatics"/>
            <person name="Doyle S."/>
        </authorList>
    </citation>
    <scope>NUCLEOTIDE SEQUENCE [LARGE SCALE GENOMIC DNA]</scope>
    <source>
        <strain evidence="1 2">NCTC9637</strain>
    </source>
</reference>
<dbReference type="AlphaFoldDB" id="A0A377W231"/>
<accession>A0A377W231</accession>
<name>A0A377W231_KLEPN</name>
<dbReference type="EMBL" id="UGLB01000003">
    <property type="protein sequence ID" value="STT48966.1"/>
    <property type="molecule type" value="Genomic_DNA"/>
</dbReference>